<name>A0ABR2MJA4_9ASPA</name>
<organism evidence="1 2">
    <name type="scientific">Platanthera guangdongensis</name>
    <dbReference type="NCBI Taxonomy" id="2320717"/>
    <lineage>
        <taxon>Eukaryota</taxon>
        <taxon>Viridiplantae</taxon>
        <taxon>Streptophyta</taxon>
        <taxon>Embryophyta</taxon>
        <taxon>Tracheophyta</taxon>
        <taxon>Spermatophyta</taxon>
        <taxon>Magnoliopsida</taxon>
        <taxon>Liliopsida</taxon>
        <taxon>Asparagales</taxon>
        <taxon>Orchidaceae</taxon>
        <taxon>Orchidoideae</taxon>
        <taxon>Orchideae</taxon>
        <taxon>Orchidinae</taxon>
        <taxon>Platanthera</taxon>
    </lineage>
</organism>
<dbReference type="Proteomes" id="UP001412067">
    <property type="component" value="Unassembled WGS sequence"/>
</dbReference>
<evidence type="ECO:0000313" key="1">
    <source>
        <dbReference type="EMBL" id="KAK8963937.1"/>
    </source>
</evidence>
<proteinExistence type="predicted"/>
<comment type="caution">
    <text evidence="1">The sequence shown here is derived from an EMBL/GenBank/DDBJ whole genome shotgun (WGS) entry which is preliminary data.</text>
</comment>
<gene>
    <name evidence="1" type="ORF">KSP40_PGU009170</name>
</gene>
<accession>A0ABR2MJA4</accession>
<keyword evidence="2" id="KW-1185">Reference proteome</keyword>
<dbReference type="EMBL" id="JBBWWR010000007">
    <property type="protein sequence ID" value="KAK8963937.1"/>
    <property type="molecule type" value="Genomic_DNA"/>
</dbReference>
<evidence type="ECO:0000313" key="2">
    <source>
        <dbReference type="Proteomes" id="UP001412067"/>
    </source>
</evidence>
<reference evidence="1 2" key="1">
    <citation type="journal article" date="2022" name="Nat. Plants">
        <title>Genomes of leafy and leafless Platanthera orchids illuminate the evolution of mycoheterotrophy.</title>
        <authorList>
            <person name="Li M.H."/>
            <person name="Liu K.W."/>
            <person name="Li Z."/>
            <person name="Lu H.C."/>
            <person name="Ye Q.L."/>
            <person name="Zhang D."/>
            <person name="Wang J.Y."/>
            <person name="Li Y.F."/>
            <person name="Zhong Z.M."/>
            <person name="Liu X."/>
            <person name="Yu X."/>
            <person name="Liu D.K."/>
            <person name="Tu X.D."/>
            <person name="Liu B."/>
            <person name="Hao Y."/>
            <person name="Liao X.Y."/>
            <person name="Jiang Y.T."/>
            <person name="Sun W.H."/>
            <person name="Chen J."/>
            <person name="Chen Y.Q."/>
            <person name="Ai Y."/>
            <person name="Zhai J.W."/>
            <person name="Wu S.S."/>
            <person name="Zhou Z."/>
            <person name="Hsiao Y.Y."/>
            <person name="Wu W.L."/>
            <person name="Chen Y.Y."/>
            <person name="Lin Y.F."/>
            <person name="Hsu J.L."/>
            <person name="Li C.Y."/>
            <person name="Wang Z.W."/>
            <person name="Zhao X."/>
            <person name="Zhong W.Y."/>
            <person name="Ma X.K."/>
            <person name="Ma L."/>
            <person name="Huang J."/>
            <person name="Chen G.Z."/>
            <person name="Huang M.Z."/>
            <person name="Huang L."/>
            <person name="Peng D.H."/>
            <person name="Luo Y.B."/>
            <person name="Zou S.Q."/>
            <person name="Chen S.P."/>
            <person name="Lan S."/>
            <person name="Tsai W.C."/>
            <person name="Van de Peer Y."/>
            <person name="Liu Z.J."/>
        </authorList>
    </citation>
    <scope>NUCLEOTIDE SEQUENCE [LARGE SCALE GENOMIC DNA]</scope>
    <source>
        <strain evidence="1">Lor288</strain>
    </source>
</reference>
<sequence length="104" mass="11235">MGGTSPGHGRACAPPVFGVFIAKLPLLAPPAPDPRRRSLLRLWLPSQLLKIIACLVRIISAVEIRSGGNCRHICCGVAEFCGDLRFFEGDADSTARPQLIRLTK</sequence>
<protein>
    <submittedName>
        <fullName evidence="1">Uncharacterized protein</fullName>
    </submittedName>
</protein>